<keyword evidence="2" id="KW-1185">Reference proteome</keyword>
<organism evidence="1 2">
    <name type="scientific">Vibrio hyugaensis</name>
    <dbReference type="NCBI Taxonomy" id="1534743"/>
    <lineage>
        <taxon>Bacteria</taxon>
        <taxon>Pseudomonadati</taxon>
        <taxon>Pseudomonadota</taxon>
        <taxon>Gammaproteobacteria</taxon>
        <taxon>Vibrionales</taxon>
        <taxon>Vibrionaceae</taxon>
        <taxon>Vibrio</taxon>
    </lineage>
</organism>
<dbReference type="EMBL" id="BSOE01000054">
    <property type="protein sequence ID" value="GLR05461.1"/>
    <property type="molecule type" value="Genomic_DNA"/>
</dbReference>
<sequence>MAQVVVEKSDAVDFAIVGRQNVMNHGENRDLNREYRIVGGDSAKCKYKSAVDRIRTELVRIL</sequence>
<dbReference type="Proteomes" id="UP001156669">
    <property type="component" value="Unassembled WGS sequence"/>
</dbReference>
<protein>
    <submittedName>
        <fullName evidence="1">Uncharacterized protein</fullName>
    </submittedName>
</protein>
<name>A0ABQ5Y3I9_9VIBR</name>
<evidence type="ECO:0000313" key="2">
    <source>
        <dbReference type="Proteomes" id="UP001156669"/>
    </source>
</evidence>
<reference evidence="2" key="1">
    <citation type="journal article" date="2019" name="Int. J. Syst. Evol. Microbiol.">
        <title>The Global Catalogue of Microorganisms (GCM) 10K type strain sequencing project: providing services to taxonomists for standard genome sequencing and annotation.</title>
        <authorList>
            <consortium name="The Broad Institute Genomics Platform"/>
            <consortium name="The Broad Institute Genome Sequencing Center for Infectious Disease"/>
            <person name="Wu L."/>
            <person name="Ma J."/>
        </authorList>
    </citation>
    <scope>NUCLEOTIDE SEQUENCE [LARGE SCALE GENOMIC DNA]</scope>
    <source>
        <strain evidence="2">NBRC 110633</strain>
    </source>
</reference>
<proteinExistence type="predicted"/>
<evidence type="ECO:0000313" key="1">
    <source>
        <dbReference type="EMBL" id="GLR05461.1"/>
    </source>
</evidence>
<accession>A0ABQ5Y3I9</accession>
<gene>
    <name evidence="1" type="ORF">GCM10007906_30490</name>
</gene>
<comment type="caution">
    <text evidence="1">The sequence shown here is derived from an EMBL/GenBank/DDBJ whole genome shotgun (WGS) entry which is preliminary data.</text>
</comment>